<feature type="region of interest" description="Disordered" evidence="1">
    <location>
        <begin position="384"/>
        <end position="454"/>
    </location>
</feature>
<feature type="compositionally biased region" description="Acidic residues" evidence="1">
    <location>
        <begin position="1335"/>
        <end position="1344"/>
    </location>
</feature>
<feature type="compositionally biased region" description="Basic and acidic residues" evidence="1">
    <location>
        <begin position="1227"/>
        <end position="1241"/>
    </location>
</feature>
<feature type="region of interest" description="Disordered" evidence="1">
    <location>
        <begin position="1781"/>
        <end position="1804"/>
    </location>
</feature>
<feature type="region of interest" description="Disordered" evidence="1">
    <location>
        <begin position="325"/>
        <end position="346"/>
    </location>
</feature>
<dbReference type="eggNOG" id="ENOG502TK82">
    <property type="taxonomic scope" value="Eukaryota"/>
</dbReference>
<feature type="compositionally biased region" description="Low complexity" evidence="1">
    <location>
        <begin position="1527"/>
        <end position="1543"/>
    </location>
</feature>
<feature type="region of interest" description="Disordered" evidence="1">
    <location>
        <begin position="813"/>
        <end position="845"/>
    </location>
</feature>
<protein>
    <recommendedName>
        <fullName evidence="2">SPK domain-containing protein</fullName>
    </recommendedName>
</protein>
<feature type="region of interest" description="Disordered" evidence="1">
    <location>
        <begin position="1486"/>
        <end position="1560"/>
    </location>
</feature>
<dbReference type="Proteomes" id="UP000008068">
    <property type="component" value="Unassembled WGS sequence"/>
</dbReference>
<dbReference type="EMBL" id="GL379812">
    <property type="protein sequence ID" value="EGT44204.1"/>
    <property type="molecule type" value="Genomic_DNA"/>
</dbReference>
<organism evidence="4">
    <name type="scientific">Caenorhabditis brenneri</name>
    <name type="common">Nematode worm</name>
    <dbReference type="NCBI Taxonomy" id="135651"/>
    <lineage>
        <taxon>Eukaryota</taxon>
        <taxon>Metazoa</taxon>
        <taxon>Ecdysozoa</taxon>
        <taxon>Nematoda</taxon>
        <taxon>Chromadorea</taxon>
        <taxon>Rhabditida</taxon>
        <taxon>Rhabditina</taxon>
        <taxon>Rhabditomorpha</taxon>
        <taxon>Rhabditoidea</taxon>
        <taxon>Rhabditidae</taxon>
        <taxon>Peloderinae</taxon>
        <taxon>Caenorhabditis</taxon>
    </lineage>
</organism>
<evidence type="ECO:0000313" key="3">
    <source>
        <dbReference type="EMBL" id="EGT44204.1"/>
    </source>
</evidence>
<feature type="region of interest" description="Disordered" evidence="1">
    <location>
        <begin position="570"/>
        <end position="602"/>
    </location>
</feature>
<proteinExistence type="predicted"/>
<feature type="compositionally biased region" description="Acidic residues" evidence="1">
    <location>
        <begin position="1102"/>
        <end position="1122"/>
    </location>
</feature>
<evidence type="ECO:0000259" key="2">
    <source>
        <dbReference type="Pfam" id="PF04435"/>
    </source>
</evidence>
<feature type="compositionally biased region" description="Low complexity" evidence="1">
    <location>
        <begin position="267"/>
        <end position="277"/>
    </location>
</feature>
<dbReference type="HOGENOM" id="CLU_233835_0_0_1"/>
<feature type="compositionally biased region" description="Polar residues" evidence="1">
    <location>
        <begin position="1352"/>
        <end position="1361"/>
    </location>
</feature>
<feature type="compositionally biased region" description="Basic residues" evidence="1">
    <location>
        <begin position="583"/>
        <end position="594"/>
    </location>
</feature>
<gene>
    <name evidence="3" type="ORF">CAEBREN_09398</name>
</gene>
<feature type="compositionally biased region" description="Polar residues" evidence="1">
    <location>
        <begin position="1268"/>
        <end position="1278"/>
    </location>
</feature>
<feature type="domain" description="SPK" evidence="2">
    <location>
        <begin position="135"/>
        <end position="229"/>
    </location>
</feature>
<feature type="compositionally biased region" description="Low complexity" evidence="1">
    <location>
        <begin position="1320"/>
        <end position="1334"/>
    </location>
</feature>
<dbReference type="InterPro" id="IPR006570">
    <property type="entry name" value="SPK_dom"/>
</dbReference>
<feature type="compositionally biased region" description="Polar residues" evidence="1">
    <location>
        <begin position="1425"/>
        <end position="1439"/>
    </location>
</feature>
<dbReference type="Pfam" id="PF04435">
    <property type="entry name" value="SPK"/>
    <property type="match status" value="2"/>
</dbReference>
<keyword evidence="4" id="KW-1185">Reference proteome</keyword>
<feature type="compositionally biased region" description="Polar residues" evidence="1">
    <location>
        <begin position="1502"/>
        <end position="1511"/>
    </location>
</feature>
<name>G0MU64_CAEBE</name>
<feature type="domain" description="SPK" evidence="2">
    <location>
        <begin position="991"/>
        <end position="1074"/>
    </location>
</feature>
<feature type="region of interest" description="Disordered" evidence="1">
    <location>
        <begin position="1098"/>
        <end position="1439"/>
    </location>
</feature>
<feature type="region of interest" description="Disordered" evidence="1">
    <location>
        <begin position="242"/>
        <end position="311"/>
    </location>
</feature>
<dbReference type="STRING" id="135651.G0MU64"/>
<feature type="compositionally biased region" description="Low complexity" evidence="1">
    <location>
        <begin position="1650"/>
        <end position="1672"/>
    </location>
</feature>
<sequence>MKKKEFKQILQYAENKFEEFPDQFLDFPEFCKEYAQAHRQNGTKEIEESFQEWLIGSEITDDIEQRANALYRFKILVPRKNWAPFQDSNVGAAQFYTDGRMAEFDGHRIVLGEPNPTDLFDHLDSVASTSLETKSVEELAESFLEWRKSKKNCPIEAEYVESRILQICKEVQRPKAKVLESPHRSARILMMTATPIKDSYWKKLKQSATVLVDKKTGRMTKYVSFDNRFNFEKDYDKIQSKHNENVANADNGQEEKTSSEKDKKVKSSAVPASSEAVMNTNDMDSSSPSSSRIPPHRPPKCSGPTSITSRDGEKVLKTTQIQTTEPSLPVSVEDFQPSNSSSSEAVKDTHEMDFLLLSTSGIPPHRPLPSFRPSPIAILKKGKIQETTDTLSSSVEDSQPTHSSSSDTNAGAQHPQPTKHVVNAPPNLSETHAKKKAPMKKAAAPPPPKPVSGDRIFDYSPNMDVKIKGIFKSAAKHVEQAERTAKAEQLRPEAGRVYASPEVARYFIEKEKRLEEAAERLRNPQVAPAEVAEKSNLTEITQDMDVGCAMEITTRVPYLSTKDKLSILSKNKLSTASKDKPSKPSKAKPSKKSPRSKEEKPYASFLNSITHFPPGMEKAIGLVDSLNEESKIVPKPSILVETVPATMKRPSKQPVVVGPVILSEPPPTRPDPAHIDREEFNRYKAFMVSIADKTHFPLTLKQIERRYKASRRPIIRNLSQKIPHYHKFMPTCVTDKCTTVRLMFITQTPVPEATQNNFSEFTFNLDGDRKIVEVQGKNLLLTRVKPQIGNVLAEVDLSDTEEEVRVPEVVVISDSDDEADDLPTAGDFDDHNMTEAGGDEDDEEVKEDIEADSESVKMREENSQWKSVVSLLVQKARSSSVFLEWKNVYDEIKEKHPEVEDSAEEALNRIKKDIFHFPLKWNNITDRYYILYMYRIELSEEEQQRLGVVGRARFDKYGRLVELCSRGAEKIQFGVTSNSIIMNHLKELAGTLRETKTFESLAEMFMEWRCRGRNGPLPPIDLNYLAEKYKDISMLIQSYNTISLTTRIRMLWITGIRLDEKFKDKLKASGRVEVFEGFVWKFKPFKLSEEFDNSVEKFNRVEEEEEDDGDYGDPTMGDEMDYMENPQNDPLDYDCEAASIANPTEEPTPERSEASTPPVSSNPKLGQGRESFDEDSLLGTSDTTPAEVRTPEKFEESSPSMSSVPNVGLDNNSFEEVNVDPMLEASDATRVEETIAERSEKSSPPATSVSEMGLNDALFDQVNEDPLTGTTYATSEEQGTPERSDESSPPVSSDSKLDHLSDEVNEDPLMEIFNETPENLQQSSSQISPISEIESLLDQEDVDKEEEKEATSEVSQESAISTADLLRHQEDSDNIATEDAMLQVSAPEETQEPSSIIPSTSDPEQLENVGSPNQKDQAPMAFEGRSSSAIPELSSQVPSTSGTCAIYQVAVTHSLNKVITEPVPDVPEEVSTQALEPQLINSTSSIFGSLDPIRLPPRDTAAASTVTSEMPSATVKDAPKKSRRSRNPSSTTRKTLSSTLNTSVDASIDGPSPLSPLQHSQDKLQVVKKPTRMSLVEGQLVPITKKSNTAVEAAQVGSTPQSSGIDPAIQKLILNGYFSKATSSKSAVSQKDVVETRRPSTSDYKVEKLTTSQTSVTSTPQPSTSQLPSHTPTVCCPLPIAAKKEKPVRRRTGHSGREKKRIRKEADDFNLSSTPNLNVQSINTSQVRLTSTPQFSNKNPTVPDFLQLSPITQLTESSPKPFSFIQSSQAPNLPLLTPAVTKKPAQKRGRVSTEKPAVPEKRARQEVEQHGGSILMQLLTDPTFVLPTKAVAPKPAAASSKNPMQTSGPSASAVKLIEPNDIAREKCEAVMAELRKDLACWEQEDEQAANFKALGKLIDRRNEYNVLIERIEYYFGEFYELLLMSTVSKDVEKDISMTIIQVLTMINGESQVKSSEFKKYFTESSKPEVVYDKMWRAHSVLKDSSERSHNDNLKQSIEDLIAILF</sequence>
<feature type="compositionally biased region" description="Polar residues" evidence="1">
    <location>
        <begin position="1392"/>
        <end position="1416"/>
    </location>
</feature>
<feature type="compositionally biased region" description="Polar residues" evidence="1">
    <location>
        <begin position="1197"/>
        <end position="1215"/>
    </location>
</feature>
<feature type="compositionally biased region" description="Basic and acidic residues" evidence="1">
    <location>
        <begin position="253"/>
        <end position="265"/>
    </location>
</feature>
<evidence type="ECO:0000313" key="4">
    <source>
        <dbReference type="Proteomes" id="UP000008068"/>
    </source>
</evidence>
<dbReference type="InParanoid" id="G0MU64"/>
<reference evidence="4" key="1">
    <citation type="submission" date="2011-07" db="EMBL/GenBank/DDBJ databases">
        <authorList>
            <consortium name="Caenorhabditis brenneri Sequencing and Analysis Consortium"/>
            <person name="Wilson R.K."/>
        </authorList>
    </citation>
    <scope>NUCLEOTIDE SEQUENCE [LARGE SCALE GENOMIC DNA]</scope>
    <source>
        <strain evidence="4">PB2801</strain>
    </source>
</reference>
<feature type="compositionally biased region" description="Basic and acidic residues" evidence="1">
    <location>
        <begin position="1632"/>
        <end position="1648"/>
    </location>
</feature>
<feature type="compositionally biased region" description="Polar residues" evidence="1">
    <location>
        <begin position="1154"/>
        <end position="1164"/>
    </location>
</feature>
<evidence type="ECO:0000256" key="1">
    <source>
        <dbReference type="SAM" id="MobiDB-lite"/>
    </source>
</evidence>
<feature type="compositionally biased region" description="Basic and acidic residues" evidence="1">
    <location>
        <begin position="1791"/>
        <end position="1804"/>
    </location>
</feature>
<accession>G0MU64</accession>
<feature type="region of interest" description="Disordered" evidence="1">
    <location>
        <begin position="1630"/>
        <end position="1672"/>
    </location>
</feature>
<feature type="compositionally biased region" description="Polar residues" evidence="1">
    <location>
        <begin position="385"/>
        <end position="411"/>
    </location>
</feature>